<evidence type="ECO:0000313" key="2">
    <source>
        <dbReference type="EMBL" id="CAI0557759.1"/>
    </source>
</evidence>
<proteinExistence type="predicted"/>
<dbReference type="CDD" id="cd06222">
    <property type="entry name" value="RNase_H_like"/>
    <property type="match status" value="1"/>
</dbReference>
<protein>
    <recommendedName>
        <fullName evidence="1">RNase H type-1 domain-containing protein</fullName>
    </recommendedName>
</protein>
<dbReference type="PANTHER" id="PTHR47723:SF13">
    <property type="entry name" value="PUTATIVE-RELATED"/>
    <property type="match status" value="1"/>
</dbReference>
<dbReference type="PANTHER" id="PTHR47723">
    <property type="entry name" value="OS05G0353850 PROTEIN"/>
    <property type="match status" value="1"/>
</dbReference>
<dbReference type="InterPro" id="IPR044730">
    <property type="entry name" value="RNase_H-like_dom_plant"/>
</dbReference>
<sequence>MLNLDSNTVIAIINNSEESNHRHGLLALEINRLLNLDWEVKISHVFREGNFAANFLARKGHDFPFGTHQFDVCYPEFRLWISYDVMGITQQRVSY</sequence>
<dbReference type="Gene3D" id="3.30.420.10">
    <property type="entry name" value="Ribonuclease H-like superfamily/Ribonuclease H"/>
    <property type="match status" value="1"/>
</dbReference>
<dbReference type="InterPro" id="IPR053151">
    <property type="entry name" value="RNase_H-like"/>
</dbReference>
<reference evidence="2" key="1">
    <citation type="submission" date="2022-08" db="EMBL/GenBank/DDBJ databases">
        <authorList>
            <person name="Gutierrez-Valencia J."/>
        </authorList>
    </citation>
    <scope>NUCLEOTIDE SEQUENCE</scope>
</reference>
<evidence type="ECO:0000259" key="1">
    <source>
        <dbReference type="Pfam" id="PF13456"/>
    </source>
</evidence>
<dbReference type="InterPro" id="IPR036397">
    <property type="entry name" value="RNaseH_sf"/>
</dbReference>
<gene>
    <name evidence="2" type="ORF">LITE_LOCUS48475</name>
</gene>
<dbReference type="Proteomes" id="UP001154282">
    <property type="component" value="Unassembled WGS sequence"/>
</dbReference>
<dbReference type="InterPro" id="IPR012337">
    <property type="entry name" value="RNaseH-like_sf"/>
</dbReference>
<comment type="caution">
    <text evidence="2">The sequence shown here is derived from an EMBL/GenBank/DDBJ whole genome shotgun (WGS) entry which is preliminary data.</text>
</comment>
<accession>A0AAV0RJD7</accession>
<dbReference type="GO" id="GO:0004523">
    <property type="term" value="F:RNA-DNA hybrid ribonuclease activity"/>
    <property type="evidence" value="ECO:0007669"/>
    <property type="project" value="InterPro"/>
</dbReference>
<dbReference type="AlphaFoldDB" id="A0AAV0RJD7"/>
<evidence type="ECO:0000313" key="3">
    <source>
        <dbReference type="Proteomes" id="UP001154282"/>
    </source>
</evidence>
<dbReference type="InterPro" id="IPR002156">
    <property type="entry name" value="RNaseH_domain"/>
</dbReference>
<dbReference type="Pfam" id="PF13456">
    <property type="entry name" value="RVT_3"/>
    <property type="match status" value="1"/>
</dbReference>
<keyword evidence="3" id="KW-1185">Reference proteome</keyword>
<dbReference type="EMBL" id="CAMGYJ010000011">
    <property type="protein sequence ID" value="CAI0557759.1"/>
    <property type="molecule type" value="Genomic_DNA"/>
</dbReference>
<feature type="domain" description="RNase H type-1" evidence="1">
    <location>
        <begin position="3"/>
        <end position="59"/>
    </location>
</feature>
<organism evidence="2 3">
    <name type="scientific">Linum tenue</name>
    <dbReference type="NCBI Taxonomy" id="586396"/>
    <lineage>
        <taxon>Eukaryota</taxon>
        <taxon>Viridiplantae</taxon>
        <taxon>Streptophyta</taxon>
        <taxon>Embryophyta</taxon>
        <taxon>Tracheophyta</taxon>
        <taxon>Spermatophyta</taxon>
        <taxon>Magnoliopsida</taxon>
        <taxon>eudicotyledons</taxon>
        <taxon>Gunneridae</taxon>
        <taxon>Pentapetalae</taxon>
        <taxon>rosids</taxon>
        <taxon>fabids</taxon>
        <taxon>Malpighiales</taxon>
        <taxon>Linaceae</taxon>
        <taxon>Linum</taxon>
    </lineage>
</organism>
<dbReference type="SUPFAM" id="SSF53098">
    <property type="entry name" value="Ribonuclease H-like"/>
    <property type="match status" value="1"/>
</dbReference>
<name>A0AAV0RJD7_9ROSI</name>
<dbReference type="GO" id="GO:0003676">
    <property type="term" value="F:nucleic acid binding"/>
    <property type="evidence" value="ECO:0007669"/>
    <property type="project" value="InterPro"/>
</dbReference>